<reference evidence="4" key="1">
    <citation type="journal article" date="2019" name="Int. J. Syst. Evol. Microbiol.">
        <title>The Global Catalogue of Microorganisms (GCM) 10K type strain sequencing project: providing services to taxonomists for standard genome sequencing and annotation.</title>
        <authorList>
            <consortium name="The Broad Institute Genomics Platform"/>
            <consortium name="The Broad Institute Genome Sequencing Center for Infectious Disease"/>
            <person name="Wu L."/>
            <person name="Ma J."/>
        </authorList>
    </citation>
    <scope>NUCLEOTIDE SEQUENCE [LARGE SCALE GENOMIC DNA]</scope>
    <source>
        <strain evidence="4">CGMCC 4.7330</strain>
    </source>
</reference>
<evidence type="ECO:0000259" key="2">
    <source>
        <dbReference type="Pfam" id="PF07885"/>
    </source>
</evidence>
<dbReference type="Pfam" id="PF07885">
    <property type="entry name" value="Ion_trans_2"/>
    <property type="match status" value="1"/>
</dbReference>
<organism evidence="3 4">
    <name type="scientific">Nocardia jiangsuensis</name>
    <dbReference type="NCBI Taxonomy" id="1691563"/>
    <lineage>
        <taxon>Bacteria</taxon>
        <taxon>Bacillati</taxon>
        <taxon>Actinomycetota</taxon>
        <taxon>Actinomycetes</taxon>
        <taxon>Mycobacteriales</taxon>
        <taxon>Nocardiaceae</taxon>
        <taxon>Nocardia</taxon>
    </lineage>
</organism>
<evidence type="ECO:0000256" key="1">
    <source>
        <dbReference type="SAM" id="Phobius"/>
    </source>
</evidence>
<keyword evidence="3" id="KW-0406">Ion transport</keyword>
<comment type="caution">
    <text evidence="3">The sequence shown here is derived from an EMBL/GenBank/DDBJ whole genome shotgun (WGS) entry which is preliminary data.</text>
</comment>
<evidence type="ECO:0000313" key="4">
    <source>
        <dbReference type="Proteomes" id="UP001595696"/>
    </source>
</evidence>
<accession>A0ABV8DKY3</accession>
<keyword evidence="4" id="KW-1185">Reference proteome</keyword>
<protein>
    <submittedName>
        <fullName evidence="3">Potassium channel family protein</fullName>
    </submittedName>
</protein>
<dbReference type="InterPro" id="IPR013099">
    <property type="entry name" value="K_chnl_dom"/>
</dbReference>
<feature type="transmembrane region" description="Helical" evidence="1">
    <location>
        <begin position="12"/>
        <end position="32"/>
    </location>
</feature>
<keyword evidence="1" id="KW-0812">Transmembrane</keyword>
<dbReference type="SUPFAM" id="SSF81324">
    <property type="entry name" value="Voltage-gated potassium channels"/>
    <property type="match status" value="1"/>
</dbReference>
<sequence length="169" mass="18231">MPPPDSHRTRLLRNGIAILCALLVYYGIPLNLNLEDRIIGVLVFLAGLAGLAQLTDRHIRRLTAAPQRAGRQVDGILLLLTVTVVFFALTYYLLAKNDPGQFDGLVTRTDALYYTIVTLGTVGFGDVHAVGQTARVVTMLQIVFDLVVVGVLLAVATGAITRGMRGTSE</sequence>
<dbReference type="GO" id="GO:0034220">
    <property type="term" value="P:monoatomic ion transmembrane transport"/>
    <property type="evidence" value="ECO:0007669"/>
    <property type="project" value="UniProtKB-KW"/>
</dbReference>
<feature type="transmembrane region" description="Helical" evidence="1">
    <location>
        <begin position="38"/>
        <end position="55"/>
    </location>
</feature>
<name>A0ABV8DKY3_9NOCA</name>
<dbReference type="EMBL" id="JBHSAX010000002">
    <property type="protein sequence ID" value="MFC3960444.1"/>
    <property type="molecule type" value="Genomic_DNA"/>
</dbReference>
<dbReference type="Proteomes" id="UP001595696">
    <property type="component" value="Unassembled WGS sequence"/>
</dbReference>
<feature type="transmembrane region" description="Helical" evidence="1">
    <location>
        <begin position="142"/>
        <end position="161"/>
    </location>
</feature>
<keyword evidence="1" id="KW-0472">Membrane</keyword>
<feature type="transmembrane region" description="Helical" evidence="1">
    <location>
        <begin position="111"/>
        <end position="130"/>
    </location>
</feature>
<keyword evidence="3" id="KW-0813">Transport</keyword>
<evidence type="ECO:0000313" key="3">
    <source>
        <dbReference type="EMBL" id="MFC3960444.1"/>
    </source>
</evidence>
<feature type="transmembrane region" description="Helical" evidence="1">
    <location>
        <begin position="76"/>
        <end position="95"/>
    </location>
</feature>
<feature type="domain" description="Potassium channel" evidence="2">
    <location>
        <begin position="80"/>
        <end position="160"/>
    </location>
</feature>
<dbReference type="Gene3D" id="1.10.287.70">
    <property type="match status" value="1"/>
</dbReference>
<dbReference type="RefSeq" id="WP_378610225.1">
    <property type="nucleotide sequence ID" value="NZ_JBHSAX010000002.1"/>
</dbReference>
<keyword evidence="1" id="KW-1133">Transmembrane helix</keyword>
<proteinExistence type="predicted"/>
<keyword evidence="3" id="KW-0407">Ion channel</keyword>
<gene>
    <name evidence="3" type="ORF">ACFO0B_00405</name>
</gene>